<accession>A0A9P9DRH6</accession>
<feature type="compositionally biased region" description="Basic residues" evidence="1">
    <location>
        <begin position="150"/>
        <end position="160"/>
    </location>
</feature>
<feature type="compositionally biased region" description="Acidic residues" evidence="1">
    <location>
        <begin position="247"/>
        <end position="269"/>
    </location>
</feature>
<feature type="region of interest" description="Disordered" evidence="1">
    <location>
        <begin position="115"/>
        <end position="170"/>
    </location>
</feature>
<dbReference type="Proteomes" id="UP000700596">
    <property type="component" value="Unassembled WGS sequence"/>
</dbReference>
<feature type="compositionally biased region" description="Pro residues" evidence="1">
    <location>
        <begin position="120"/>
        <end position="136"/>
    </location>
</feature>
<gene>
    <name evidence="2" type="ORF">B0J11DRAFT_304155</name>
</gene>
<dbReference type="AlphaFoldDB" id="A0A9P9DRH6"/>
<protein>
    <submittedName>
        <fullName evidence="2">Uncharacterized protein</fullName>
    </submittedName>
</protein>
<dbReference type="EMBL" id="JAGMWT010000007">
    <property type="protein sequence ID" value="KAH7125355.1"/>
    <property type="molecule type" value="Genomic_DNA"/>
</dbReference>
<sequence length="275" mass="30697">MGISEGVRRQQLQSYTIFCRLSPARLLLLPVDHCHSPPSSSKLILLLKQFLIMSRESRYGFSLPSVIWRSRTHANLRGASQAPLAPYHSNATDTALPLYRNHLQSQHVDRVDDSITALPLSPPPSPPPTPPSPPVPKKLKKKQSVSVFKKGPRGKSKVPPRTKTPSTWSRFATRCKRNFKSLAWKKRGGSGSGGGEGSGIRKLEIGGPFDFRHVGGVEVLQDSLRQQQPPAPQVVAVIQQQEVSPTDSDDEYNSESEFEEESQWEDIDDYPFRRI</sequence>
<keyword evidence="3" id="KW-1185">Reference proteome</keyword>
<evidence type="ECO:0000256" key="1">
    <source>
        <dbReference type="SAM" id="MobiDB-lite"/>
    </source>
</evidence>
<proteinExistence type="predicted"/>
<evidence type="ECO:0000313" key="2">
    <source>
        <dbReference type="EMBL" id="KAH7125355.1"/>
    </source>
</evidence>
<reference evidence="2" key="1">
    <citation type="journal article" date="2021" name="Nat. Commun.">
        <title>Genetic determinants of endophytism in the Arabidopsis root mycobiome.</title>
        <authorList>
            <person name="Mesny F."/>
            <person name="Miyauchi S."/>
            <person name="Thiergart T."/>
            <person name="Pickel B."/>
            <person name="Atanasova L."/>
            <person name="Karlsson M."/>
            <person name="Huettel B."/>
            <person name="Barry K.W."/>
            <person name="Haridas S."/>
            <person name="Chen C."/>
            <person name="Bauer D."/>
            <person name="Andreopoulos W."/>
            <person name="Pangilinan J."/>
            <person name="LaButti K."/>
            <person name="Riley R."/>
            <person name="Lipzen A."/>
            <person name="Clum A."/>
            <person name="Drula E."/>
            <person name="Henrissat B."/>
            <person name="Kohler A."/>
            <person name="Grigoriev I.V."/>
            <person name="Martin F.M."/>
            <person name="Hacquard S."/>
        </authorList>
    </citation>
    <scope>NUCLEOTIDE SEQUENCE</scope>
    <source>
        <strain evidence="2">MPI-CAGE-CH-0243</strain>
    </source>
</reference>
<name>A0A9P9DRH6_9PLEO</name>
<evidence type="ECO:0000313" key="3">
    <source>
        <dbReference type="Proteomes" id="UP000700596"/>
    </source>
</evidence>
<organism evidence="2 3">
    <name type="scientific">Dendryphion nanum</name>
    <dbReference type="NCBI Taxonomy" id="256645"/>
    <lineage>
        <taxon>Eukaryota</taxon>
        <taxon>Fungi</taxon>
        <taxon>Dikarya</taxon>
        <taxon>Ascomycota</taxon>
        <taxon>Pezizomycotina</taxon>
        <taxon>Dothideomycetes</taxon>
        <taxon>Pleosporomycetidae</taxon>
        <taxon>Pleosporales</taxon>
        <taxon>Torulaceae</taxon>
        <taxon>Dendryphion</taxon>
    </lineage>
</organism>
<feature type="region of interest" description="Disordered" evidence="1">
    <location>
        <begin position="223"/>
        <end position="275"/>
    </location>
</feature>
<comment type="caution">
    <text evidence="2">The sequence shown here is derived from an EMBL/GenBank/DDBJ whole genome shotgun (WGS) entry which is preliminary data.</text>
</comment>